<feature type="transmembrane region" description="Helical" evidence="1">
    <location>
        <begin position="31"/>
        <end position="48"/>
    </location>
</feature>
<proteinExistence type="predicted"/>
<protein>
    <submittedName>
        <fullName evidence="2">Uncharacterized protein</fullName>
    </submittedName>
</protein>
<evidence type="ECO:0000256" key="1">
    <source>
        <dbReference type="SAM" id="Phobius"/>
    </source>
</evidence>
<gene>
    <name evidence="2" type="ORF">DFR46_1175</name>
</gene>
<name>A0A3D9FEB0_9SPHN</name>
<evidence type="ECO:0000313" key="3">
    <source>
        <dbReference type="Proteomes" id="UP000256310"/>
    </source>
</evidence>
<accession>A0A3D9FEB0</accession>
<keyword evidence="1" id="KW-0812">Transmembrane</keyword>
<organism evidence="2 3">
    <name type="scientific">Parasphingopyxis lamellibrachiae</name>
    <dbReference type="NCBI Taxonomy" id="680125"/>
    <lineage>
        <taxon>Bacteria</taxon>
        <taxon>Pseudomonadati</taxon>
        <taxon>Pseudomonadota</taxon>
        <taxon>Alphaproteobacteria</taxon>
        <taxon>Sphingomonadales</taxon>
        <taxon>Sphingomonadaceae</taxon>
        <taxon>Parasphingopyxis</taxon>
    </lineage>
</organism>
<dbReference type="AlphaFoldDB" id="A0A3D9FEB0"/>
<evidence type="ECO:0000313" key="2">
    <source>
        <dbReference type="EMBL" id="RED16160.1"/>
    </source>
</evidence>
<reference evidence="2 3" key="1">
    <citation type="submission" date="2018-07" db="EMBL/GenBank/DDBJ databases">
        <title>Genomic Encyclopedia of Type Strains, Phase IV (KMG-IV): sequencing the most valuable type-strain genomes for metagenomic binning, comparative biology and taxonomic classification.</title>
        <authorList>
            <person name="Goeker M."/>
        </authorList>
    </citation>
    <scope>NUCLEOTIDE SEQUENCE [LARGE SCALE GENOMIC DNA]</scope>
    <source>
        <strain evidence="2 3">DSM 26725</strain>
    </source>
</reference>
<comment type="caution">
    <text evidence="2">The sequence shown here is derived from an EMBL/GenBank/DDBJ whole genome shotgun (WGS) entry which is preliminary data.</text>
</comment>
<dbReference type="Proteomes" id="UP000256310">
    <property type="component" value="Unassembled WGS sequence"/>
</dbReference>
<keyword evidence="3" id="KW-1185">Reference proteome</keyword>
<keyword evidence="1" id="KW-1133">Transmembrane helix</keyword>
<keyword evidence="1" id="KW-0472">Membrane</keyword>
<sequence length="49" mass="5220">MVVLALGMFIALFAFGGELLGYRDPEGMVKLALVATFVFGIICGNKIGR</sequence>
<dbReference type="EMBL" id="QRDP01000004">
    <property type="protein sequence ID" value="RED16160.1"/>
    <property type="molecule type" value="Genomic_DNA"/>
</dbReference>